<evidence type="ECO:0000313" key="8">
    <source>
        <dbReference type="Proteomes" id="UP000052258"/>
    </source>
</evidence>
<name>A0A0J8GCJ9_9LIST</name>
<reference evidence="7 8" key="1">
    <citation type="journal article" date="2015" name="Genome Biol. Evol.">
        <title>Comparative Genomics of Listeria Sensu Lato: Genus-Wide Differences in Evolutionary Dynamics and the Progressive Gain of Complex, Potentially Pathogenicity-Related Traits through Lateral Gene Transfer.</title>
        <authorList>
            <person name="Chiara M."/>
            <person name="Caruso M."/>
            <person name="D'Erchia A.M."/>
            <person name="Manzari C."/>
            <person name="Fraccalvieri R."/>
            <person name="Goffredo E."/>
            <person name="Latorre L."/>
            <person name="Miccolupo A."/>
            <person name="Padalino I."/>
            <person name="Santagada G."/>
            <person name="Chiocco D."/>
            <person name="Pesole G."/>
            <person name="Horner D.S."/>
            <person name="Parisi A."/>
        </authorList>
    </citation>
    <scope>NUCLEOTIDE SEQUENCE [LARGE SCALE GENOMIC DNA]</scope>
    <source>
        <strain evidence="7 8">1991</strain>
    </source>
</reference>
<dbReference type="InterPro" id="IPR051805">
    <property type="entry name" value="Dehydratase_Activator_Redct"/>
</dbReference>
<evidence type="ECO:0000259" key="5">
    <source>
        <dbReference type="Pfam" id="PF01869"/>
    </source>
</evidence>
<dbReference type="CDD" id="cd24034">
    <property type="entry name" value="ASKHA_NBD_O66634-like_rpt1"/>
    <property type="match status" value="1"/>
</dbReference>
<feature type="domain" description="ATPase BadF/BadG/BcrA/BcrD type" evidence="5">
    <location>
        <begin position="320"/>
        <end position="574"/>
    </location>
</feature>
<keyword evidence="3" id="KW-0408">Iron</keyword>
<dbReference type="PANTHER" id="PTHR32329:SF4">
    <property type="entry name" value="ACTIVATOR OF 2-HYDROXYACYL-COA DEHYDRATASE"/>
    <property type="match status" value="1"/>
</dbReference>
<feature type="domain" description="DUF2229" evidence="6">
    <location>
        <begin position="670"/>
        <end position="886"/>
    </location>
</feature>
<evidence type="ECO:0000256" key="2">
    <source>
        <dbReference type="ARBA" id="ARBA00022723"/>
    </source>
</evidence>
<dbReference type="InterPro" id="IPR008275">
    <property type="entry name" value="CoA_E_activase_dom"/>
</dbReference>
<dbReference type="EMBL" id="AZHO01000030">
    <property type="protein sequence ID" value="KMT58503.1"/>
    <property type="molecule type" value="Genomic_DNA"/>
</dbReference>
<dbReference type="NCBIfam" id="TIGR00241">
    <property type="entry name" value="CoA_E_activ"/>
    <property type="match status" value="1"/>
</dbReference>
<proteinExistence type="predicted"/>
<dbReference type="Pfam" id="PF09989">
    <property type="entry name" value="DUF2229"/>
    <property type="match status" value="1"/>
</dbReference>
<feature type="domain" description="ATPase BadF/BadG/BcrA/BcrD type" evidence="5">
    <location>
        <begin position="4"/>
        <end position="213"/>
    </location>
</feature>
<dbReference type="PATRIC" id="fig|1430899.3.peg.2381"/>
<dbReference type="Pfam" id="PF01869">
    <property type="entry name" value="BcrAD_BadFG"/>
    <property type="match status" value="2"/>
</dbReference>
<dbReference type="OrthoDB" id="9802715at2"/>
<dbReference type="InterPro" id="IPR043129">
    <property type="entry name" value="ATPase_NBD"/>
</dbReference>
<evidence type="ECO:0000313" key="7">
    <source>
        <dbReference type="EMBL" id="KMT58503.1"/>
    </source>
</evidence>
<dbReference type="Proteomes" id="UP000052258">
    <property type="component" value="Unassembled WGS sequence"/>
</dbReference>
<dbReference type="InterPro" id="IPR002731">
    <property type="entry name" value="ATPase_BadF"/>
</dbReference>
<protein>
    <submittedName>
        <fullName evidence="7">(R)-2-hydroxyglutaryl-coA dehydratase activator protein</fullName>
    </submittedName>
</protein>
<keyword evidence="8" id="KW-1185">Reference proteome</keyword>
<dbReference type="GO" id="GO:0046872">
    <property type="term" value="F:metal ion binding"/>
    <property type="evidence" value="ECO:0007669"/>
    <property type="project" value="UniProtKB-KW"/>
</dbReference>
<dbReference type="Gene3D" id="3.30.420.40">
    <property type="match status" value="4"/>
</dbReference>
<evidence type="ECO:0000256" key="3">
    <source>
        <dbReference type="ARBA" id="ARBA00023004"/>
    </source>
</evidence>
<keyword evidence="4" id="KW-0411">Iron-sulfur</keyword>
<evidence type="ECO:0000256" key="4">
    <source>
        <dbReference type="ARBA" id="ARBA00023014"/>
    </source>
</evidence>
<dbReference type="InterPro" id="IPR018709">
    <property type="entry name" value="CoA_activase_DUF2229"/>
</dbReference>
<sequence>MIHVGLDVGSTTAKAVALNEEGEILFQTYRRHYSDIKKVTRLIMQDLKEKCQTDEMTFKITGSSGLAISKFLKVDFVQEVIACTEAVEKVIPETDVVIELGGEDAKIIYFTGGIEQRMNNACAGGTGAFIDQIATLIQTDPTGLNELAKNAQTIYPIASRCGVFAKTDVQPLLNEGARKEDIAASIFQSVVTQTISGLACGRPIRGKVAFLGGPLTFLDQLRFRFTETLKMKEEDIIAPLNAEYFIALGTAFTGFQSEAVSIEDVTRRLTDMDLSSLAKDTVTLPPLFTKAEDLVAFRTRHGEMNAPRAEMSSYIGDAYLGIDAGSTTTKLILMGTQNEILYTYYGSNNGNPLQSVIDATSELYEKLPEGIQIVQSGITGYGESLIKAALKIDVGEIETVAHYRAAREFLPDVDFILDIGGQDMKCMKIKNGALDSLMLNEACSAGCGSFLETFAHTLDVPIEEFAERALSAKEPVDLGSRCTVFMNSKVKQVQKEGVTLEDLSAGLAYSVVKNALQKVIKLRSPKDIGEKVIVQGGTFYNEAVLRAFELLTGREVVRPDIAGMMGAYGAALIARENYETGEVTEMLVLEKLREFSAETSQSRCNLCSNTCQLTVTRFGDDRTFVSGNRCERGERVETSRNLLPNVYAYKLKRMFDYKALKKTEATRGSIGIPRALNVFENYPLWFTIFNQLGFRVVLSSKSSKNLYEKGIETIASEAVCYPAKLTHGHIMDLVRKKVDAVFYPSVVYEKPEFGEATNNFNCPVVAGYPEVIRVNVDALTEKEIPMFSPFIALDNEKSFIETMKQTFPDIPAEEMEHAVIAGLAEAEKCRKDIQREGEAALTYMEKNKVKGIVLAGHPYHIDPEVNHGIPELITMNGMAVLTEDSISHLGEIEHDLRVENQWKYHARLYRAASFTGKREDLEFVQLTSFGCGLDAITTDMCQEIIEGHGKVYTLLKIDEINNLGAARIRVRSLKAAIDERERNGVTPTEMAAPQPRTLFTKAMRKEGYTILAPQLAPTHFALLEAAGRVSGYNLEVLPAVTPRAVDEGLRYVNNDACYPAILTIGQMMDALKHGDYDLTKTAVLMTQTGGGCRATNYISMLKKALREAEIEGIPVISLNANGLEKQPGFKLSPSLLTKFLAGLAIGDALDRMLYRTRPYEVTQGSANQLYQTYLKKAKTLMEHYSFRAYKAFAKEMVDAFDALEISSEKKPRVGVVGEILVKFHPGANNSIVDVIEQEGGEAVVPDLVDFLLYCCYDDHFAANTFGRSKVKSFAKQSLAIPAINQYRKPVTDALRASKRFDAPESIEVIAEKASQLLSLGNKMGEGWFLTGEMFELLDSDVPNIACLQPFACLPNHITGRGMIKGLKKLYPHANIMSIDYDAGSSAVNQLNRIKLMLSIAKKGMEDRAQEDNTSTEAKRFNPKNAILDKARKVRDSAPAAKIGETVKRAKESVPSETITQVARGDQGCCGGGCNCHCSK</sequence>
<evidence type="ECO:0000259" key="6">
    <source>
        <dbReference type="Pfam" id="PF09989"/>
    </source>
</evidence>
<comment type="caution">
    <text evidence="7">The sequence shown here is derived from an EMBL/GenBank/DDBJ whole genome shotgun (WGS) entry which is preliminary data.</text>
</comment>
<evidence type="ECO:0000256" key="1">
    <source>
        <dbReference type="ARBA" id="ARBA00001966"/>
    </source>
</evidence>
<comment type="cofactor">
    <cofactor evidence="1">
        <name>[4Fe-4S] cluster</name>
        <dbReference type="ChEBI" id="CHEBI:49883"/>
    </cofactor>
</comment>
<gene>
    <name evidence="7" type="ORF">X560_2329</name>
</gene>
<dbReference type="CDD" id="cd24035">
    <property type="entry name" value="ASKHA_NBD_O66634-like_rpt2"/>
    <property type="match status" value="1"/>
</dbReference>
<organism evidence="7 8">
    <name type="scientific">Listeria fleischmannii 1991</name>
    <dbReference type="NCBI Taxonomy" id="1430899"/>
    <lineage>
        <taxon>Bacteria</taxon>
        <taxon>Bacillati</taxon>
        <taxon>Bacillota</taxon>
        <taxon>Bacilli</taxon>
        <taxon>Bacillales</taxon>
        <taxon>Listeriaceae</taxon>
        <taxon>Listeria</taxon>
    </lineage>
</organism>
<dbReference type="PANTHER" id="PTHR32329">
    <property type="entry name" value="BIFUNCTIONAL PROTEIN [INCLUDES 2-HYDROXYACYL-COA DEHYDRATASE (N-TER) AND ITS ACTIVATOR DOMAIN (C_TERM)-RELATED"/>
    <property type="match status" value="1"/>
</dbReference>
<dbReference type="GO" id="GO:0051536">
    <property type="term" value="F:iron-sulfur cluster binding"/>
    <property type="evidence" value="ECO:0007669"/>
    <property type="project" value="UniProtKB-KW"/>
</dbReference>
<dbReference type="SUPFAM" id="SSF53067">
    <property type="entry name" value="Actin-like ATPase domain"/>
    <property type="match status" value="2"/>
</dbReference>
<accession>A0A0J8GCJ9</accession>
<keyword evidence="2" id="KW-0479">Metal-binding</keyword>
<dbReference type="RefSeq" id="WP_007477140.1">
    <property type="nucleotide sequence ID" value="NZ_KQ130619.1"/>
</dbReference>